<proteinExistence type="predicted"/>
<protein>
    <submittedName>
        <fullName evidence="1">Uncharacterized protein</fullName>
    </submittedName>
</protein>
<reference evidence="1" key="1">
    <citation type="submission" date="2019-08" db="EMBL/GenBank/DDBJ databases">
        <title>The genome of the North American firefly Photinus pyralis.</title>
        <authorList>
            <consortium name="Photinus pyralis genome working group"/>
            <person name="Fallon T.R."/>
            <person name="Sander Lower S.E."/>
            <person name="Weng J.-K."/>
        </authorList>
    </citation>
    <scope>NUCLEOTIDE SEQUENCE</scope>
    <source>
        <strain evidence="1">TRF0915ILg1</strain>
        <tissue evidence="1">Whole body</tissue>
    </source>
</reference>
<keyword evidence="2" id="KW-1185">Reference proteome</keyword>
<dbReference type="Proteomes" id="UP000801492">
    <property type="component" value="Unassembled WGS sequence"/>
</dbReference>
<name>A0A8K0CXX8_IGNLU</name>
<evidence type="ECO:0000313" key="1">
    <source>
        <dbReference type="EMBL" id="KAF2891385.1"/>
    </source>
</evidence>
<organism evidence="1 2">
    <name type="scientific">Ignelater luminosus</name>
    <name type="common">Cucubano</name>
    <name type="synonym">Pyrophorus luminosus</name>
    <dbReference type="NCBI Taxonomy" id="2038154"/>
    <lineage>
        <taxon>Eukaryota</taxon>
        <taxon>Metazoa</taxon>
        <taxon>Ecdysozoa</taxon>
        <taxon>Arthropoda</taxon>
        <taxon>Hexapoda</taxon>
        <taxon>Insecta</taxon>
        <taxon>Pterygota</taxon>
        <taxon>Neoptera</taxon>
        <taxon>Endopterygota</taxon>
        <taxon>Coleoptera</taxon>
        <taxon>Polyphaga</taxon>
        <taxon>Elateriformia</taxon>
        <taxon>Elateroidea</taxon>
        <taxon>Elateridae</taxon>
        <taxon>Agrypninae</taxon>
        <taxon>Pyrophorini</taxon>
        <taxon>Ignelater</taxon>
    </lineage>
</organism>
<dbReference type="EMBL" id="VTPC01033381">
    <property type="protein sequence ID" value="KAF2891385.1"/>
    <property type="molecule type" value="Genomic_DNA"/>
</dbReference>
<evidence type="ECO:0000313" key="2">
    <source>
        <dbReference type="Proteomes" id="UP000801492"/>
    </source>
</evidence>
<dbReference type="OrthoDB" id="6814999at2759"/>
<sequence length="113" mass="13386">MGREYRLECVIQSRTFGDNFIELFVIHEKNLCKAANTFLGEFWYDIQRAAQAIPGMCPIPSRRYHIRHLELDFRIISLQTFPFGKLRFFLKPLMNKNSEILCCLLMEVENLPE</sequence>
<accession>A0A8K0CXX8</accession>
<comment type="caution">
    <text evidence="1">The sequence shown here is derived from an EMBL/GenBank/DDBJ whole genome shotgun (WGS) entry which is preliminary data.</text>
</comment>
<dbReference type="AlphaFoldDB" id="A0A8K0CXX8"/>
<gene>
    <name evidence="1" type="ORF">ILUMI_14788</name>
</gene>